<keyword evidence="1" id="KW-1133">Transmembrane helix</keyword>
<feature type="transmembrane region" description="Helical" evidence="1">
    <location>
        <begin position="28"/>
        <end position="46"/>
    </location>
</feature>
<dbReference type="Pfam" id="PF04020">
    <property type="entry name" value="Phage_holin_4_2"/>
    <property type="match status" value="1"/>
</dbReference>
<feature type="transmembrane region" description="Helical" evidence="1">
    <location>
        <begin position="53"/>
        <end position="76"/>
    </location>
</feature>
<dbReference type="AlphaFoldDB" id="A0AAE3UFZ2"/>
<name>A0AAE3UFZ2_9BACT</name>
<evidence type="ECO:0000313" key="3">
    <source>
        <dbReference type="Proteomes" id="UP001232063"/>
    </source>
</evidence>
<dbReference type="RefSeq" id="WP_314511539.1">
    <property type="nucleotide sequence ID" value="NZ_JASJOU010000004.1"/>
</dbReference>
<reference evidence="2" key="1">
    <citation type="submission" date="2023-05" db="EMBL/GenBank/DDBJ databases">
        <authorList>
            <person name="Zhang X."/>
        </authorList>
    </citation>
    <scope>NUCLEOTIDE SEQUENCE</scope>
    <source>
        <strain evidence="2">BD1B2-1</strain>
    </source>
</reference>
<dbReference type="Proteomes" id="UP001232063">
    <property type="component" value="Unassembled WGS sequence"/>
</dbReference>
<sequence>MNLLIRLIVATLAVIISSWLLPGVHVNGIATAIIVAIVLGFLNAFLKPVLTFLTIPITIITLGLFLLVINVIIVYITDALITGFRVDGFLWALIFSFVVSIVGAILSSLFDD</sequence>
<evidence type="ECO:0000256" key="1">
    <source>
        <dbReference type="SAM" id="Phobius"/>
    </source>
</evidence>
<keyword evidence="3" id="KW-1185">Reference proteome</keyword>
<dbReference type="EMBL" id="JASJOU010000004">
    <property type="protein sequence ID" value="MDJ1501857.1"/>
    <property type="molecule type" value="Genomic_DNA"/>
</dbReference>
<evidence type="ECO:0000313" key="2">
    <source>
        <dbReference type="EMBL" id="MDJ1501857.1"/>
    </source>
</evidence>
<comment type="caution">
    <text evidence="2">The sequence shown here is derived from an EMBL/GenBank/DDBJ whole genome shotgun (WGS) entry which is preliminary data.</text>
</comment>
<keyword evidence="1" id="KW-0812">Transmembrane</keyword>
<organism evidence="2 3">
    <name type="scientific">Xanthocytophaga agilis</name>
    <dbReference type="NCBI Taxonomy" id="3048010"/>
    <lineage>
        <taxon>Bacteria</taxon>
        <taxon>Pseudomonadati</taxon>
        <taxon>Bacteroidota</taxon>
        <taxon>Cytophagia</taxon>
        <taxon>Cytophagales</taxon>
        <taxon>Rhodocytophagaceae</taxon>
        <taxon>Xanthocytophaga</taxon>
    </lineage>
</organism>
<gene>
    <name evidence="2" type="ORF">QNI22_14415</name>
</gene>
<dbReference type="PANTHER" id="PTHR37309:SF1">
    <property type="entry name" value="SLR0284 PROTEIN"/>
    <property type="match status" value="1"/>
</dbReference>
<proteinExistence type="predicted"/>
<protein>
    <submittedName>
        <fullName evidence="2">Phage holin family protein</fullName>
    </submittedName>
</protein>
<feature type="transmembrane region" description="Helical" evidence="1">
    <location>
        <begin position="88"/>
        <end position="110"/>
    </location>
</feature>
<accession>A0AAE3UFZ2</accession>
<dbReference type="PANTHER" id="PTHR37309">
    <property type="entry name" value="SLR0284 PROTEIN"/>
    <property type="match status" value="1"/>
</dbReference>
<dbReference type="InterPro" id="IPR007165">
    <property type="entry name" value="Phage_holin_4_2"/>
</dbReference>
<keyword evidence="1" id="KW-0472">Membrane</keyword>